<dbReference type="Pfam" id="PF01827">
    <property type="entry name" value="FTH"/>
    <property type="match status" value="1"/>
</dbReference>
<evidence type="ECO:0000259" key="1">
    <source>
        <dbReference type="Pfam" id="PF01827"/>
    </source>
</evidence>
<dbReference type="AlphaFoldDB" id="E3MGM6"/>
<dbReference type="EMBL" id="DS268444">
    <property type="protein sequence ID" value="EFP01796.1"/>
    <property type="molecule type" value="Genomic_DNA"/>
</dbReference>
<proteinExistence type="predicted"/>
<dbReference type="PANTHER" id="PTHR23014:SF1">
    <property type="entry name" value="DUF38 DOMAIN-CONTAINING PROTEIN-RELATED"/>
    <property type="match status" value="1"/>
</dbReference>
<dbReference type="InParanoid" id="E3MGM6"/>
<organism evidence="3">
    <name type="scientific">Caenorhabditis remanei</name>
    <name type="common">Caenorhabditis vulgaris</name>
    <dbReference type="NCBI Taxonomy" id="31234"/>
    <lineage>
        <taxon>Eukaryota</taxon>
        <taxon>Metazoa</taxon>
        <taxon>Ecdysozoa</taxon>
        <taxon>Nematoda</taxon>
        <taxon>Chromadorea</taxon>
        <taxon>Rhabditida</taxon>
        <taxon>Rhabditina</taxon>
        <taxon>Rhabditomorpha</taxon>
        <taxon>Rhabditoidea</taxon>
        <taxon>Rhabditidae</taxon>
        <taxon>Peloderinae</taxon>
        <taxon>Caenorhabditis</taxon>
    </lineage>
</organism>
<reference evidence="2" key="1">
    <citation type="submission" date="2007-07" db="EMBL/GenBank/DDBJ databases">
        <title>PCAP assembly of the Caenorhabditis remanei genome.</title>
        <authorList>
            <consortium name="The Caenorhabditis remanei Sequencing Consortium"/>
            <person name="Wilson R.K."/>
        </authorList>
    </citation>
    <scope>NUCLEOTIDE SEQUENCE [LARGE SCALE GENOMIC DNA]</scope>
    <source>
        <strain evidence="2">PB4641</strain>
    </source>
</reference>
<gene>
    <name evidence="2" type="ORF">CRE_23304</name>
</gene>
<dbReference type="PANTHER" id="PTHR23014">
    <property type="entry name" value="F-BOX A PROTEIN"/>
    <property type="match status" value="1"/>
</dbReference>
<evidence type="ECO:0000313" key="2">
    <source>
        <dbReference type="EMBL" id="EFP01796.1"/>
    </source>
</evidence>
<dbReference type="Proteomes" id="UP000008281">
    <property type="component" value="Unassembled WGS sequence"/>
</dbReference>
<dbReference type="GeneID" id="9808616"/>
<accession>E3MGM6</accession>
<dbReference type="KEGG" id="crq:GCK72_021360"/>
<dbReference type="InterPro" id="IPR002900">
    <property type="entry name" value="DUF38/FTH_CAE_spp"/>
</dbReference>
<dbReference type="HOGENOM" id="CLU_1190815_0_0_1"/>
<feature type="domain" description="DUF38" evidence="1">
    <location>
        <begin position="127"/>
        <end position="231"/>
    </location>
</feature>
<sequence>MLKYLVISLLDRLWPAFNFLTFHVFERDPTLDPPLPPPDNSILIVVTHDVISYCHGPKPIIEYRRFQNGCIKTVNLWFKNERRWMENVDFVTAFCEDFSKFADEEEVLDNLSLKFSGDSEMETFSREFLEKFRHILVARPPLKTRRVRLEVFNQENLMSILPYLDSEALESVLIIDALRRWEKLEIDKLVVVDQWKKAEELEIRLFYVDSGVDMNNFRHFKKVVVDFKECLTE</sequence>
<dbReference type="RefSeq" id="XP_003104643.2">
    <property type="nucleotide sequence ID" value="XM_003104595.2"/>
</dbReference>
<name>E3MGM6_CAERE</name>
<dbReference type="CTD" id="9808616"/>
<protein>
    <recommendedName>
        <fullName evidence="1">DUF38 domain-containing protein</fullName>
    </recommendedName>
</protein>
<keyword evidence="3" id="KW-1185">Reference proteome</keyword>
<evidence type="ECO:0000313" key="3">
    <source>
        <dbReference type="Proteomes" id="UP000008281"/>
    </source>
</evidence>